<dbReference type="SUPFAM" id="SSF49464">
    <property type="entry name" value="Carboxypeptidase regulatory domain-like"/>
    <property type="match status" value="1"/>
</dbReference>
<dbReference type="InterPro" id="IPR023997">
    <property type="entry name" value="TonB-dep_OMP_SusC/RagA_CS"/>
</dbReference>
<evidence type="ECO:0000256" key="11">
    <source>
        <dbReference type="RuleBase" id="RU003357"/>
    </source>
</evidence>
<dbReference type="InterPro" id="IPR036942">
    <property type="entry name" value="Beta-barrel_TonB_sf"/>
</dbReference>
<reference evidence="14 15" key="1">
    <citation type="submission" date="2020-04" db="EMBL/GenBank/DDBJ databases">
        <authorList>
            <person name="Yin C."/>
        </authorList>
    </citation>
    <scope>NUCLEOTIDE SEQUENCE [LARGE SCALE GENOMIC DNA]</scope>
    <source>
        <strain evidence="14 15">Ak56</strain>
    </source>
</reference>
<keyword evidence="4" id="KW-0410">Iron transport</keyword>
<dbReference type="InterPro" id="IPR039426">
    <property type="entry name" value="TonB-dep_rcpt-like"/>
</dbReference>
<evidence type="ECO:0000256" key="7">
    <source>
        <dbReference type="ARBA" id="ARBA00023077"/>
    </source>
</evidence>
<sequence>MKLTAMCILAACLHAAARTEGQTITLSVRNKPLDKVLTEIKRQSKFSFVYGKELVRGAEPVTINVKDNALVNVLDQIFQHQRLTYKVFDDYIVLSPKPIEPTPESTGTIPNLPPPIDISGKVTDENGTPLIGATVMIKGTHNMTATNVDGTYALKNVGEDATLVVSYIGMETQEIKVKGKEPVSIVMKQAITQGRDVVVVGYGTQKKVNLTGAVSQVTGSVLNKRPVTDVSSMLQGVLPGVQVVQTNGRPSDGNSSITIRGLGTFSGAGANPLVLIDGVAGSLSNIDPNSIESVSVLKDAASASIYGSRAANGVILVTTKTGKNSDGKLRLEYAYNYGIHTPTKMLDPVTNSADYMKAWNTRITNSNYGVPIPGKQYTQADIDAYTNPTDKNLYPSFNWLDFLIKPAPTQMHNLSLSGGKQTYFNLSLNAVDEQGTLAPYSYKKYSAQLSLVSEISKKLKLGANTILKNGNSYGVANWNSSNLDPTNYFLCILAQPPTLKPTVADGSGLYSWRAYPFEENNWNPYFTWKEVPGSNINYVANQQIWADFEIIDGLHWYTKFAANYSIEKDKGFVAFQDQYEHLYRDVSVLGYGNNSFLQQDTYDELYKNFFTYLTYEKAIKSHRFNLMLGYSNENDQVSNMSAYRGEYKTNLTPELNAGAEGGQTNGGTSAQWAIQSVFGRLNYRLKDKYLLELNVRADGTSRLAAGNRWGVFPSVSAGWVFTNEAFIANAIPWLSSGKVRGSWGVLGNQNIGNYPYQALLSFTGTYPFDNASLSQGVAQTALNNPNIKWETTTSSNIGADLLLFNKLALTVEVYKKYTTDILRTAQVNDLVGLTAPVVNSGAMQNTGVEFDLKYNDNIKSGILNGLKWGAGLNFTHNNNKLVKFGADQINSRTIYREGLPWNTFYLLQADGIFQSKEEIAASPKQFGENTQPGTLKYKDVSGPNGKPDGVIDNYDRIPMTKGVFPALIYGFNLNAEWKGFDLFGFFQGVAGSKVYVTGWGVQPFVQGSAPTKKQYTEAWTPENHSTTMVQLGDPISYNHPSTYLLRDNSYLRLKTLQVGYSLPYATIKQLYLKNLRVYFAGDNLITFTKYEGLDPERSGNGSFVNYPQSKVFSFGVKATF</sequence>
<evidence type="ECO:0000256" key="2">
    <source>
        <dbReference type="ARBA" id="ARBA00022448"/>
    </source>
</evidence>
<dbReference type="Gene3D" id="2.170.130.10">
    <property type="entry name" value="TonB-dependent receptor, plug domain"/>
    <property type="match status" value="1"/>
</dbReference>
<comment type="caution">
    <text evidence="14">The sequence shown here is derived from an EMBL/GenBank/DDBJ whole genome shotgun (WGS) entry which is preliminary data.</text>
</comment>
<dbReference type="InterPro" id="IPR037066">
    <property type="entry name" value="Plug_dom_sf"/>
</dbReference>
<evidence type="ECO:0000256" key="5">
    <source>
        <dbReference type="ARBA" id="ARBA00022692"/>
    </source>
</evidence>
<dbReference type="SMART" id="SM00965">
    <property type="entry name" value="STN"/>
    <property type="match status" value="1"/>
</dbReference>
<dbReference type="NCBIfam" id="TIGR04056">
    <property type="entry name" value="OMP_RagA_SusC"/>
    <property type="match status" value="1"/>
</dbReference>
<dbReference type="Gene3D" id="2.40.170.20">
    <property type="entry name" value="TonB-dependent receptor, beta-barrel domain"/>
    <property type="match status" value="1"/>
</dbReference>
<keyword evidence="6" id="KW-0408">Iron</keyword>
<dbReference type="GO" id="GO:0009279">
    <property type="term" value="C:cell outer membrane"/>
    <property type="evidence" value="ECO:0007669"/>
    <property type="project" value="UniProtKB-SubCell"/>
</dbReference>
<keyword evidence="9 10" id="KW-0998">Cell outer membrane</keyword>
<gene>
    <name evidence="14" type="ORF">HGH91_13580</name>
</gene>
<evidence type="ECO:0000256" key="1">
    <source>
        <dbReference type="ARBA" id="ARBA00004571"/>
    </source>
</evidence>
<evidence type="ECO:0000313" key="14">
    <source>
        <dbReference type="EMBL" id="NLR79663.1"/>
    </source>
</evidence>
<dbReference type="Gene3D" id="2.60.40.1120">
    <property type="entry name" value="Carboxypeptidase-like, regulatory domain"/>
    <property type="match status" value="1"/>
</dbReference>
<dbReference type="RefSeq" id="WP_168738944.1">
    <property type="nucleotide sequence ID" value="NZ_JABAHZ010000002.1"/>
</dbReference>
<dbReference type="NCBIfam" id="TIGR04057">
    <property type="entry name" value="SusC_RagA_signa"/>
    <property type="match status" value="1"/>
</dbReference>
<name>A0A847SIT6_9BACT</name>
<dbReference type="PROSITE" id="PS52016">
    <property type="entry name" value="TONB_DEPENDENT_REC_3"/>
    <property type="match status" value="1"/>
</dbReference>
<evidence type="ECO:0000313" key="15">
    <source>
        <dbReference type="Proteomes" id="UP000552864"/>
    </source>
</evidence>
<evidence type="ECO:0000256" key="9">
    <source>
        <dbReference type="ARBA" id="ARBA00023237"/>
    </source>
</evidence>
<dbReference type="AlphaFoldDB" id="A0A847SIT6"/>
<keyword evidence="12" id="KW-0732">Signal</keyword>
<proteinExistence type="inferred from homology"/>
<dbReference type="InterPro" id="IPR000531">
    <property type="entry name" value="Beta-barrel_TonB"/>
</dbReference>
<keyword evidence="4" id="KW-0406">Ion transport</keyword>
<dbReference type="Pfam" id="PF07715">
    <property type="entry name" value="Plug"/>
    <property type="match status" value="1"/>
</dbReference>
<comment type="similarity">
    <text evidence="10 11">Belongs to the TonB-dependent receptor family.</text>
</comment>
<keyword evidence="14" id="KW-0675">Receptor</keyword>
<feature type="domain" description="Secretin/TonB short N-terminal" evidence="13">
    <location>
        <begin position="46"/>
        <end position="97"/>
    </location>
</feature>
<comment type="subcellular location">
    <subcellularLocation>
        <location evidence="1 10">Cell outer membrane</location>
        <topology evidence="1 10">Multi-pass membrane protein</topology>
    </subcellularLocation>
</comment>
<dbReference type="FunFam" id="2.60.40.1120:FF:000003">
    <property type="entry name" value="Outer membrane protein Omp121"/>
    <property type="match status" value="1"/>
</dbReference>
<dbReference type="EMBL" id="JABAHZ010000002">
    <property type="protein sequence ID" value="NLR79663.1"/>
    <property type="molecule type" value="Genomic_DNA"/>
</dbReference>
<evidence type="ECO:0000256" key="3">
    <source>
        <dbReference type="ARBA" id="ARBA00022452"/>
    </source>
</evidence>
<feature type="chain" id="PRO_5032838995" evidence="12">
    <location>
        <begin position="18"/>
        <end position="1120"/>
    </location>
</feature>
<dbReference type="Proteomes" id="UP000552864">
    <property type="component" value="Unassembled WGS sequence"/>
</dbReference>
<dbReference type="InterPro" id="IPR023996">
    <property type="entry name" value="TonB-dep_OMP_SusC/RagA"/>
</dbReference>
<keyword evidence="2 10" id="KW-0813">Transport</keyword>
<accession>A0A847SIT6</accession>
<evidence type="ECO:0000259" key="13">
    <source>
        <dbReference type="SMART" id="SM00965"/>
    </source>
</evidence>
<feature type="signal peptide" evidence="12">
    <location>
        <begin position="1"/>
        <end position="17"/>
    </location>
</feature>
<evidence type="ECO:0000256" key="10">
    <source>
        <dbReference type="PROSITE-ProRule" id="PRU01360"/>
    </source>
</evidence>
<protein>
    <submittedName>
        <fullName evidence="14">TonB-dependent receptor</fullName>
    </submittedName>
</protein>
<organism evidence="14 15">
    <name type="scientific">Chitinophaga eiseniae</name>
    <dbReference type="NCBI Taxonomy" id="634771"/>
    <lineage>
        <taxon>Bacteria</taxon>
        <taxon>Pseudomonadati</taxon>
        <taxon>Bacteroidota</taxon>
        <taxon>Chitinophagia</taxon>
        <taxon>Chitinophagales</taxon>
        <taxon>Chitinophagaceae</taxon>
        <taxon>Chitinophaga</taxon>
    </lineage>
</organism>
<dbReference type="InterPro" id="IPR008969">
    <property type="entry name" value="CarboxyPept-like_regulatory"/>
</dbReference>
<keyword evidence="5 10" id="KW-0812">Transmembrane</keyword>
<dbReference type="SUPFAM" id="SSF56935">
    <property type="entry name" value="Porins"/>
    <property type="match status" value="1"/>
</dbReference>
<keyword evidence="8 10" id="KW-0472">Membrane</keyword>
<dbReference type="InterPro" id="IPR011662">
    <property type="entry name" value="Secretin/TonB_short_N"/>
</dbReference>
<keyword evidence="3 10" id="KW-1134">Transmembrane beta strand</keyword>
<keyword evidence="7 11" id="KW-0798">TonB box</keyword>
<evidence type="ECO:0000256" key="12">
    <source>
        <dbReference type="SAM" id="SignalP"/>
    </source>
</evidence>
<dbReference type="GO" id="GO:0006826">
    <property type="term" value="P:iron ion transport"/>
    <property type="evidence" value="ECO:0007669"/>
    <property type="project" value="UniProtKB-KW"/>
</dbReference>
<dbReference type="Pfam" id="PF13715">
    <property type="entry name" value="CarbopepD_reg_2"/>
    <property type="match status" value="1"/>
</dbReference>
<dbReference type="Pfam" id="PF00593">
    <property type="entry name" value="TonB_dep_Rec_b-barrel"/>
    <property type="match status" value="1"/>
</dbReference>
<evidence type="ECO:0000256" key="6">
    <source>
        <dbReference type="ARBA" id="ARBA00023004"/>
    </source>
</evidence>
<keyword evidence="15" id="KW-1185">Reference proteome</keyword>
<dbReference type="FunFam" id="2.170.130.10:FF:000003">
    <property type="entry name" value="SusC/RagA family TonB-linked outer membrane protein"/>
    <property type="match status" value="1"/>
</dbReference>
<dbReference type="InterPro" id="IPR012910">
    <property type="entry name" value="Plug_dom"/>
</dbReference>
<evidence type="ECO:0000256" key="8">
    <source>
        <dbReference type="ARBA" id="ARBA00023136"/>
    </source>
</evidence>
<evidence type="ECO:0000256" key="4">
    <source>
        <dbReference type="ARBA" id="ARBA00022496"/>
    </source>
</evidence>